<dbReference type="EMBL" id="CDQK01000004">
    <property type="protein sequence ID" value="CEP23430.1"/>
    <property type="molecule type" value="Genomic_DNA"/>
</dbReference>
<dbReference type="InterPro" id="IPR016722">
    <property type="entry name" value="DNA_pol_alpha_bsu"/>
</dbReference>
<evidence type="ECO:0000256" key="5">
    <source>
        <dbReference type="ARBA" id="ARBA00023242"/>
    </source>
</evidence>
<evidence type="ECO:0000313" key="11">
    <source>
        <dbReference type="Proteomes" id="UP000038830"/>
    </source>
</evidence>
<dbReference type="PANTHER" id="PTHR23061">
    <property type="entry name" value="DNA POLYMERASE 2 ALPHA 70 KDA SUBUNIT"/>
    <property type="match status" value="1"/>
</dbReference>
<dbReference type="InterPro" id="IPR007185">
    <property type="entry name" value="DNA_pol_a/d/e_bsu"/>
</dbReference>
<feature type="domain" description="DNA polymerase alpha subunit B OB" evidence="9">
    <location>
        <begin position="201"/>
        <end position="311"/>
    </location>
</feature>
<evidence type="ECO:0000256" key="3">
    <source>
        <dbReference type="ARBA" id="ARBA00018596"/>
    </source>
</evidence>
<evidence type="ECO:0000259" key="8">
    <source>
        <dbReference type="Pfam" id="PF04042"/>
    </source>
</evidence>
<dbReference type="Pfam" id="PF22062">
    <property type="entry name" value="OB_DPOA2"/>
    <property type="match status" value="1"/>
</dbReference>
<evidence type="ECO:0000256" key="7">
    <source>
        <dbReference type="SAM" id="MobiDB-lite"/>
    </source>
</evidence>
<sequence>MTVPFREEVISKFGSSIDKPELLQAVEQIAKVFSMPVEDVYINWESYVVTKHDGEKLEYTTETLGSLQGYIQERLERKREHNAPSTTKTRKILHFNNSSSPFGTPLLKKKKLDSRTLVSPSDKTTHTHVGITPSKVTDTVSPSSVTPTKSTGSYQIIESLNKDIPDVYFDDLTNPVKIAANFEPKKYAFRTMRQKLLETADVLDDQIDSYAQLIQAHYNFQDSDFTNPSFISQNEIISVGRIVPDNPQYKDTDVLNEHSLALESSRLGGIGKRIPLDLTELSNFAFFPGQIVCLKGKNPSGEVFKISEVVEPPYLGSPITPADELKQYEDVKLMVVGGPYTAITDMNYKPLEDLVGKINSEYKPHVVILLGPFVDITHPCISKGLDIDVEVDGKRIKPKTLDEVFKLIVNPILKKINPLIQVIMVPSLKDATINHAAYPQNSFDRKQLQLGKNFKCFTNPSMFQVNEVNIGVSNNDIFKDLKDVTKGDYALENRFERISNHVIQQRRFYPLFPGVSKIKKSKINGEDFEEVQPGSNLDVPYIGLADFNDIIPDILIMPSDLRFFAKIVKNVLVINPGSLVKFSSGSIVTITIKKPSLDELTKVDGEENMYLHDIWKRARVDIIKS</sequence>
<evidence type="ECO:0000259" key="9">
    <source>
        <dbReference type="Pfam" id="PF22062"/>
    </source>
</evidence>
<protein>
    <recommendedName>
        <fullName evidence="3 6">DNA polymerase alpha subunit B</fullName>
    </recommendedName>
</protein>
<keyword evidence="4 6" id="KW-0235">DNA replication</keyword>
<comment type="similarity">
    <text evidence="2 6">Belongs to the DNA polymerase alpha subunit B family.</text>
</comment>
<dbReference type="Proteomes" id="UP000038830">
    <property type="component" value="Unassembled WGS sequence"/>
</dbReference>
<comment type="subcellular location">
    <subcellularLocation>
        <location evidence="1 6">Nucleus</location>
    </subcellularLocation>
</comment>
<feature type="compositionally biased region" description="Low complexity" evidence="7">
    <location>
        <begin position="132"/>
        <end position="148"/>
    </location>
</feature>
<dbReference type="Pfam" id="PF04042">
    <property type="entry name" value="DNA_pol_E_B"/>
    <property type="match status" value="1"/>
</dbReference>
<evidence type="ECO:0000256" key="6">
    <source>
        <dbReference type="PIRNR" id="PIRNR018300"/>
    </source>
</evidence>
<keyword evidence="5 6" id="KW-0539">Nucleus</keyword>
<name>A0A0H5C5K3_CYBJN</name>
<evidence type="ECO:0000256" key="2">
    <source>
        <dbReference type="ARBA" id="ARBA00007299"/>
    </source>
</evidence>
<comment type="function">
    <text evidence="6">Accessory subunit of the DNA polymerase alpha complex (also known as the alpha DNA polymerase-primase complex) which plays an essential role in the initiation of DNA synthesis.</text>
</comment>
<dbReference type="InterPro" id="IPR054300">
    <property type="entry name" value="OB_DPOA2"/>
</dbReference>
<dbReference type="AlphaFoldDB" id="A0A0H5C5K3"/>
<dbReference type="Gene3D" id="3.60.21.60">
    <property type="match status" value="2"/>
</dbReference>
<evidence type="ECO:0000256" key="1">
    <source>
        <dbReference type="ARBA" id="ARBA00004123"/>
    </source>
</evidence>
<dbReference type="GO" id="GO:0005658">
    <property type="term" value="C:alpha DNA polymerase:primase complex"/>
    <property type="evidence" value="ECO:0007669"/>
    <property type="project" value="TreeGrafter"/>
</dbReference>
<dbReference type="PIRSF" id="PIRSF018300">
    <property type="entry name" value="DNA_pol_alph_2"/>
    <property type="match status" value="1"/>
</dbReference>
<organism evidence="10 11">
    <name type="scientific">Cyberlindnera jadinii (strain ATCC 18201 / CBS 1600 / BCRC 20928 / JCM 3617 / NBRC 0987 / NRRL Y-1542)</name>
    <name type="common">Torula yeast</name>
    <name type="synonym">Candida utilis</name>
    <dbReference type="NCBI Taxonomy" id="983966"/>
    <lineage>
        <taxon>Eukaryota</taxon>
        <taxon>Fungi</taxon>
        <taxon>Dikarya</taxon>
        <taxon>Ascomycota</taxon>
        <taxon>Saccharomycotina</taxon>
        <taxon>Saccharomycetes</taxon>
        <taxon>Phaffomycetales</taxon>
        <taxon>Phaffomycetaceae</taxon>
        <taxon>Cyberlindnera</taxon>
    </lineage>
</organism>
<feature type="domain" description="DNA polymerase alpha/delta/epsilon subunit B" evidence="8">
    <location>
        <begin position="334"/>
        <end position="566"/>
    </location>
</feature>
<reference evidence="11" key="1">
    <citation type="journal article" date="2015" name="J. Biotechnol.">
        <title>The structure of the Cyberlindnera jadinii genome and its relation to Candida utilis analyzed by the occurrence of single nucleotide polymorphisms.</title>
        <authorList>
            <person name="Rupp O."/>
            <person name="Brinkrolf K."/>
            <person name="Buerth C."/>
            <person name="Kunigo M."/>
            <person name="Schneider J."/>
            <person name="Jaenicke S."/>
            <person name="Goesmann A."/>
            <person name="Puehler A."/>
            <person name="Jaeger K.-E."/>
            <person name="Ernst J.F."/>
        </authorList>
    </citation>
    <scope>NUCLEOTIDE SEQUENCE [LARGE SCALE GENOMIC DNA]</scope>
    <source>
        <strain evidence="11">ATCC 18201 / CBS 1600 / BCRC 20928 / JCM 3617 / NBRC 0987 / NRRL Y-1542</strain>
    </source>
</reference>
<dbReference type="GO" id="GO:0006270">
    <property type="term" value="P:DNA replication initiation"/>
    <property type="evidence" value="ECO:0007669"/>
    <property type="project" value="TreeGrafter"/>
</dbReference>
<dbReference type="PANTHER" id="PTHR23061:SF12">
    <property type="entry name" value="DNA POLYMERASE ALPHA SUBUNIT B"/>
    <property type="match status" value="1"/>
</dbReference>
<accession>A0A0H5C5K3</accession>
<feature type="region of interest" description="Disordered" evidence="7">
    <location>
        <begin position="115"/>
        <end position="148"/>
    </location>
</feature>
<evidence type="ECO:0000256" key="4">
    <source>
        <dbReference type="ARBA" id="ARBA00022705"/>
    </source>
</evidence>
<proteinExistence type="inferred from homology"/>
<evidence type="ECO:0000313" key="10">
    <source>
        <dbReference type="EMBL" id="CEP23430.1"/>
    </source>
</evidence>
<gene>
    <name evidence="10" type="ORF">BN1211_4012</name>
</gene>
<dbReference type="GO" id="GO:0003677">
    <property type="term" value="F:DNA binding"/>
    <property type="evidence" value="ECO:0007669"/>
    <property type="project" value="InterPro"/>
</dbReference>